<protein>
    <submittedName>
        <fullName evidence="7">TauD/TfdA family dioxygenase</fullName>
    </submittedName>
</protein>
<accession>A0ABP9H9X0</accession>
<evidence type="ECO:0000256" key="3">
    <source>
        <dbReference type="ARBA" id="ARBA00022964"/>
    </source>
</evidence>
<dbReference type="Pfam" id="PF02668">
    <property type="entry name" value="TauD"/>
    <property type="match status" value="1"/>
</dbReference>
<reference evidence="8" key="1">
    <citation type="journal article" date="2019" name="Int. J. Syst. Evol. Microbiol.">
        <title>The Global Catalogue of Microorganisms (GCM) 10K type strain sequencing project: providing services to taxonomists for standard genome sequencing and annotation.</title>
        <authorList>
            <consortium name="The Broad Institute Genomics Platform"/>
            <consortium name="The Broad Institute Genome Sequencing Center for Infectious Disease"/>
            <person name="Wu L."/>
            <person name="Ma J."/>
        </authorList>
    </citation>
    <scope>NUCLEOTIDE SEQUENCE [LARGE SCALE GENOMIC DNA]</scope>
    <source>
        <strain evidence="8">JCM 17986</strain>
    </source>
</reference>
<evidence type="ECO:0000313" key="8">
    <source>
        <dbReference type="Proteomes" id="UP001500466"/>
    </source>
</evidence>
<dbReference type="InterPro" id="IPR042098">
    <property type="entry name" value="TauD-like_sf"/>
</dbReference>
<dbReference type="SUPFAM" id="SSF51197">
    <property type="entry name" value="Clavaminate synthase-like"/>
    <property type="match status" value="1"/>
</dbReference>
<sequence length="307" mass="34316">MTTTSPPARPIFDNGLSAVPVRELSPNGDYTPSAPYTLFGLAACSPTIGAEIAGVDLSRPLADDVHAELHRALLEWKVLFFRDQHLTAEQHRDLAQRWGTPEVHPFLAKADGVPEVVRLSRGADSPAVENVWHSDASFETTPPMGSILRAVHVPDVGGDTLWSDMGAAYDGLTDDLRARIDGLSAVHDFTQTFGRQLPPDELARQQERFPAVAHPVVRTHPETGRKLLYVNRIFTAHIPGLSAEESNSLLEFLYDQARHPEYQVRLRWRPGTIAFWDNRATQHYASADYYPHTRIMERVTILGDRPY</sequence>
<dbReference type="InterPro" id="IPR051323">
    <property type="entry name" value="AtsK-like"/>
</dbReference>
<name>A0ABP9H9X0_9ACTN</name>
<comment type="similarity">
    <text evidence="1">Belongs to the TfdA dioxygenase family.</text>
</comment>
<keyword evidence="8" id="KW-1185">Reference proteome</keyword>
<keyword evidence="4" id="KW-0560">Oxidoreductase</keyword>
<evidence type="ECO:0000256" key="5">
    <source>
        <dbReference type="ARBA" id="ARBA00023004"/>
    </source>
</evidence>
<keyword evidence="5" id="KW-0408">Iron</keyword>
<dbReference type="Gene3D" id="3.60.130.10">
    <property type="entry name" value="Clavaminate synthase-like"/>
    <property type="match status" value="1"/>
</dbReference>
<comment type="caution">
    <text evidence="7">The sequence shown here is derived from an EMBL/GenBank/DDBJ whole genome shotgun (WGS) entry which is preliminary data.</text>
</comment>
<feature type="domain" description="TauD/TfdA-like" evidence="6">
    <location>
        <begin position="44"/>
        <end position="300"/>
    </location>
</feature>
<gene>
    <name evidence="7" type="ORF">GCM10023205_31690</name>
</gene>
<proteinExistence type="inferred from homology"/>
<dbReference type="InterPro" id="IPR003819">
    <property type="entry name" value="TauD/TfdA-like"/>
</dbReference>
<dbReference type="PANTHER" id="PTHR30468">
    <property type="entry name" value="ALPHA-KETOGLUTARATE-DEPENDENT SULFONATE DIOXYGENASE"/>
    <property type="match status" value="1"/>
</dbReference>
<evidence type="ECO:0000256" key="2">
    <source>
        <dbReference type="ARBA" id="ARBA00022723"/>
    </source>
</evidence>
<evidence type="ECO:0000259" key="6">
    <source>
        <dbReference type="Pfam" id="PF02668"/>
    </source>
</evidence>
<evidence type="ECO:0000256" key="1">
    <source>
        <dbReference type="ARBA" id="ARBA00005896"/>
    </source>
</evidence>
<dbReference type="PANTHER" id="PTHR30468:SF1">
    <property type="entry name" value="ALPHA-KETOGLUTARATE-DEPENDENT SULFONATE DIOXYGENASE"/>
    <property type="match status" value="1"/>
</dbReference>
<dbReference type="GO" id="GO:0051213">
    <property type="term" value="F:dioxygenase activity"/>
    <property type="evidence" value="ECO:0007669"/>
    <property type="project" value="UniProtKB-KW"/>
</dbReference>
<dbReference type="EMBL" id="BAABHS010000010">
    <property type="protein sequence ID" value="GAA4965109.1"/>
    <property type="molecule type" value="Genomic_DNA"/>
</dbReference>
<dbReference type="RefSeq" id="WP_345676115.1">
    <property type="nucleotide sequence ID" value="NZ_BAABHS010000010.1"/>
</dbReference>
<keyword evidence="2" id="KW-0479">Metal-binding</keyword>
<evidence type="ECO:0000313" key="7">
    <source>
        <dbReference type="EMBL" id="GAA4965109.1"/>
    </source>
</evidence>
<dbReference type="Proteomes" id="UP001500466">
    <property type="component" value="Unassembled WGS sequence"/>
</dbReference>
<evidence type="ECO:0000256" key="4">
    <source>
        <dbReference type="ARBA" id="ARBA00023002"/>
    </source>
</evidence>
<organism evidence="7 8">
    <name type="scientific">Yinghuangia aomiensis</name>
    <dbReference type="NCBI Taxonomy" id="676205"/>
    <lineage>
        <taxon>Bacteria</taxon>
        <taxon>Bacillati</taxon>
        <taxon>Actinomycetota</taxon>
        <taxon>Actinomycetes</taxon>
        <taxon>Kitasatosporales</taxon>
        <taxon>Streptomycetaceae</taxon>
        <taxon>Yinghuangia</taxon>
    </lineage>
</organism>
<keyword evidence="3 7" id="KW-0223">Dioxygenase</keyword>